<accession>A0A8S3Y1E4</accession>
<keyword evidence="3" id="KW-1185">Reference proteome</keyword>
<feature type="transmembrane region" description="Helical" evidence="1">
    <location>
        <begin position="54"/>
        <end position="77"/>
    </location>
</feature>
<protein>
    <submittedName>
        <fullName evidence="2">(apollo) hypothetical protein</fullName>
    </submittedName>
</protein>
<evidence type="ECO:0000256" key="1">
    <source>
        <dbReference type="SAM" id="Phobius"/>
    </source>
</evidence>
<dbReference type="PANTHER" id="PTHR46953">
    <property type="entry name" value="G-PROTEIN COUPLED RECEPTOR MTH-LIKE 1-RELATED"/>
    <property type="match status" value="1"/>
</dbReference>
<keyword evidence="1" id="KW-1133">Transmembrane helix</keyword>
<dbReference type="EMBL" id="CAJQZP010001459">
    <property type="protein sequence ID" value="CAG5048080.1"/>
    <property type="molecule type" value="Genomic_DNA"/>
</dbReference>
<dbReference type="AlphaFoldDB" id="A0A8S3Y1E4"/>
<evidence type="ECO:0000313" key="3">
    <source>
        <dbReference type="Proteomes" id="UP000691718"/>
    </source>
</evidence>
<dbReference type="OrthoDB" id="6082634at2759"/>
<proteinExistence type="predicted"/>
<dbReference type="InterPro" id="IPR052808">
    <property type="entry name" value="GPCR_Mth-like"/>
</dbReference>
<keyword evidence="1" id="KW-0812">Transmembrane</keyword>
<keyword evidence="1" id="KW-0472">Membrane</keyword>
<evidence type="ECO:0000313" key="2">
    <source>
        <dbReference type="EMBL" id="CAG5048080.1"/>
    </source>
</evidence>
<sequence length="111" mass="12684">MSSYNLWLQHTSKYEVSKLNNLKHKFLVSLKLFLVMGISWMFEIASSAHGQAHTIWKIMGSFTCLQGIVVFLILVVLRRRAMQGLASKNCCLLITRPLAKKLSLQDDTEDQ</sequence>
<feature type="transmembrane region" description="Helical" evidence="1">
    <location>
        <begin position="26"/>
        <end position="42"/>
    </location>
</feature>
<gene>
    <name evidence="2" type="ORF">PAPOLLO_LOCUS24090</name>
</gene>
<comment type="caution">
    <text evidence="2">The sequence shown here is derived from an EMBL/GenBank/DDBJ whole genome shotgun (WGS) entry which is preliminary data.</text>
</comment>
<dbReference type="Proteomes" id="UP000691718">
    <property type="component" value="Unassembled WGS sequence"/>
</dbReference>
<organism evidence="2 3">
    <name type="scientific">Parnassius apollo</name>
    <name type="common">Apollo butterfly</name>
    <name type="synonym">Papilio apollo</name>
    <dbReference type="NCBI Taxonomy" id="110799"/>
    <lineage>
        <taxon>Eukaryota</taxon>
        <taxon>Metazoa</taxon>
        <taxon>Ecdysozoa</taxon>
        <taxon>Arthropoda</taxon>
        <taxon>Hexapoda</taxon>
        <taxon>Insecta</taxon>
        <taxon>Pterygota</taxon>
        <taxon>Neoptera</taxon>
        <taxon>Endopterygota</taxon>
        <taxon>Lepidoptera</taxon>
        <taxon>Glossata</taxon>
        <taxon>Ditrysia</taxon>
        <taxon>Papilionoidea</taxon>
        <taxon>Papilionidae</taxon>
        <taxon>Parnassiinae</taxon>
        <taxon>Parnassini</taxon>
        <taxon>Parnassius</taxon>
        <taxon>Parnassius</taxon>
    </lineage>
</organism>
<name>A0A8S3Y1E4_PARAO</name>
<reference evidence="2" key="1">
    <citation type="submission" date="2021-04" db="EMBL/GenBank/DDBJ databases">
        <authorList>
            <person name="Tunstrom K."/>
        </authorList>
    </citation>
    <scope>NUCLEOTIDE SEQUENCE</scope>
</reference>
<dbReference type="PANTHER" id="PTHR46953:SF1">
    <property type="entry name" value="G-PROTEIN COUPLED RECEPTOR MTH-LIKE 1-RELATED"/>
    <property type="match status" value="1"/>
</dbReference>